<evidence type="ECO:0000256" key="1">
    <source>
        <dbReference type="SAM" id="SignalP"/>
    </source>
</evidence>
<keyword evidence="1" id="KW-0732">Signal</keyword>
<evidence type="ECO:0008006" key="4">
    <source>
        <dbReference type="Google" id="ProtNLM"/>
    </source>
</evidence>
<organism evidence="2 3">
    <name type="scientific">Alectoria fallacina</name>
    <dbReference type="NCBI Taxonomy" id="1903189"/>
    <lineage>
        <taxon>Eukaryota</taxon>
        <taxon>Fungi</taxon>
        <taxon>Dikarya</taxon>
        <taxon>Ascomycota</taxon>
        <taxon>Pezizomycotina</taxon>
        <taxon>Lecanoromycetes</taxon>
        <taxon>OSLEUM clade</taxon>
        <taxon>Lecanoromycetidae</taxon>
        <taxon>Lecanorales</taxon>
        <taxon>Lecanorineae</taxon>
        <taxon>Parmeliaceae</taxon>
        <taxon>Alectoria</taxon>
    </lineage>
</organism>
<dbReference type="EMBL" id="CAJPDR010000086">
    <property type="protein sequence ID" value="CAF9915967.1"/>
    <property type="molecule type" value="Genomic_DNA"/>
</dbReference>
<proteinExistence type="predicted"/>
<dbReference type="InterPro" id="IPR005197">
    <property type="entry name" value="Glyco_hydro_71"/>
</dbReference>
<dbReference type="CDD" id="cd11577">
    <property type="entry name" value="GH71"/>
    <property type="match status" value="1"/>
</dbReference>
<reference evidence="2" key="1">
    <citation type="submission" date="2021-03" db="EMBL/GenBank/DDBJ databases">
        <authorList>
            <person name="Tagirdzhanova G."/>
        </authorList>
    </citation>
    <scope>NUCLEOTIDE SEQUENCE</scope>
</reference>
<feature type="signal peptide" evidence="1">
    <location>
        <begin position="1"/>
        <end position="20"/>
    </location>
</feature>
<evidence type="ECO:0000313" key="2">
    <source>
        <dbReference type="EMBL" id="CAF9915967.1"/>
    </source>
</evidence>
<dbReference type="Gene3D" id="3.20.20.80">
    <property type="entry name" value="Glycosidases"/>
    <property type="match status" value="1"/>
</dbReference>
<comment type="caution">
    <text evidence="2">The sequence shown here is derived from an EMBL/GenBank/DDBJ whole genome shotgun (WGS) entry which is preliminary data.</text>
</comment>
<protein>
    <recommendedName>
        <fullName evidence="4">Glycoside hydrolase family 71 protein</fullName>
    </recommendedName>
</protein>
<evidence type="ECO:0000313" key="3">
    <source>
        <dbReference type="Proteomes" id="UP000664203"/>
    </source>
</evidence>
<sequence length="632" mass="66528">MALMRICPLIFTLISSLVWAAPHGSSRSLASRQSTEKLVFCHFMVLALESSPFSMKSELTKGLEPKIGVVDDRTSASDYDNDMRQAKAAGIDAFALNIGTDGFTNTQLEFAYESAHSNGMSVFISFDFNWYSTSNTSGIADTIGTHAVYPAQLMIDSKVFVSSFSGDGLDLAGIQSDLTTHEIFWAPNFQPNNIGSADALFNWMAWPNNGDNKAPDAANNLTVSDGDTSYTTALKGKPYVAPVSPWFSTHFGLEVTYSKNWVFPSDLLWFDRWTEILNLGSQFVEIQTWNDYGESHYVGPLSSPHIDDGNSKWTNDMPHDGFLQMAKPYIAAFHAGSKTVDSHIGSDQLIYWYRPTLKTASCDSTDNCEQPWPGPQPNINYFTGKPNGYETMEDSVFAVALLTSPGTITVVSGGNAPQTFNAPAGASSWQVGMGVGKQSFSLTRHGQTILSGDSLKDIISDCVCGLYNFNVYVGTLPAGASDPLSADGLISFTNSLSATCQPTPSLGIATGAGTGSVAVSTPVDTNSSASVITGAAGSSASSGSGSPQPSVTSIARVPLQDSGATSLSKVAGPPTPTSQTPTITSSIAAAVVGGGSKTITALSQLSPTNCMQAGFVWGGPPGSDPAALCDSG</sequence>
<dbReference type="OrthoDB" id="3257981at2759"/>
<accession>A0A8H3I5S0</accession>
<dbReference type="GO" id="GO:0051118">
    <property type="term" value="F:glucan endo-1,3-alpha-glucosidase activity"/>
    <property type="evidence" value="ECO:0007669"/>
    <property type="project" value="InterPro"/>
</dbReference>
<gene>
    <name evidence="2" type="ORF">ALECFALPRED_010406</name>
</gene>
<keyword evidence="3" id="KW-1185">Reference proteome</keyword>
<dbReference type="Proteomes" id="UP000664203">
    <property type="component" value="Unassembled WGS sequence"/>
</dbReference>
<dbReference type="Pfam" id="PF03659">
    <property type="entry name" value="Glyco_hydro_71"/>
    <property type="match status" value="1"/>
</dbReference>
<feature type="chain" id="PRO_5034219217" description="Glycoside hydrolase family 71 protein" evidence="1">
    <location>
        <begin position="21"/>
        <end position="632"/>
    </location>
</feature>
<name>A0A8H3I5S0_9LECA</name>
<dbReference type="AlphaFoldDB" id="A0A8H3I5S0"/>